<accession>A0ABQ8JH23</accession>
<reference evidence="1 2" key="2">
    <citation type="journal article" date="2022" name="Mol. Biol. Evol.">
        <title>Comparative Genomics Reveals Insights into the Divergent Evolution of Astigmatic Mites and Household Pest Adaptations.</title>
        <authorList>
            <person name="Xiong Q."/>
            <person name="Wan A.T."/>
            <person name="Liu X."/>
            <person name="Fung C.S."/>
            <person name="Xiao X."/>
            <person name="Malainual N."/>
            <person name="Hou J."/>
            <person name="Wang L."/>
            <person name="Wang M."/>
            <person name="Yang K.Y."/>
            <person name="Cui Y."/>
            <person name="Leung E.L."/>
            <person name="Nong W."/>
            <person name="Shin S.K."/>
            <person name="Au S.W."/>
            <person name="Jeong K.Y."/>
            <person name="Chew F.T."/>
            <person name="Hui J.H."/>
            <person name="Leung T.F."/>
            <person name="Tungtrongchitr A."/>
            <person name="Zhong N."/>
            <person name="Liu Z."/>
            <person name="Tsui S.K."/>
        </authorList>
    </citation>
    <scope>NUCLEOTIDE SEQUENCE [LARGE SCALE GENOMIC DNA]</scope>
    <source>
        <strain evidence="1">Derp</strain>
    </source>
</reference>
<reference evidence="1 2" key="1">
    <citation type="journal article" date="2018" name="J. Allergy Clin. Immunol.">
        <title>High-quality assembly of Dermatophagoides pteronyssinus genome and transcriptome reveals a wide range of novel allergens.</title>
        <authorList>
            <person name="Liu X.Y."/>
            <person name="Yang K.Y."/>
            <person name="Wang M.Q."/>
            <person name="Kwok J.S."/>
            <person name="Zeng X."/>
            <person name="Yang Z."/>
            <person name="Xiao X.J."/>
            <person name="Lau C.P."/>
            <person name="Li Y."/>
            <person name="Huang Z.M."/>
            <person name="Ba J.G."/>
            <person name="Yim A.K."/>
            <person name="Ouyang C.Y."/>
            <person name="Ngai S.M."/>
            <person name="Chan T.F."/>
            <person name="Leung E.L."/>
            <person name="Liu L."/>
            <person name="Liu Z.G."/>
            <person name="Tsui S.K."/>
        </authorList>
    </citation>
    <scope>NUCLEOTIDE SEQUENCE [LARGE SCALE GENOMIC DNA]</scope>
    <source>
        <strain evidence="1">Derp</strain>
    </source>
</reference>
<comment type="caution">
    <text evidence="1">The sequence shown here is derived from an EMBL/GenBank/DDBJ whole genome shotgun (WGS) entry which is preliminary data.</text>
</comment>
<protein>
    <submittedName>
        <fullName evidence="1">Uncharacterized protein</fullName>
    </submittedName>
</protein>
<name>A0ABQ8JH23_DERPT</name>
<proteinExistence type="predicted"/>
<dbReference type="EMBL" id="NJHN03000037">
    <property type="protein sequence ID" value="KAH9421909.1"/>
    <property type="molecule type" value="Genomic_DNA"/>
</dbReference>
<organism evidence="1 2">
    <name type="scientific">Dermatophagoides pteronyssinus</name>
    <name type="common">European house dust mite</name>
    <dbReference type="NCBI Taxonomy" id="6956"/>
    <lineage>
        <taxon>Eukaryota</taxon>
        <taxon>Metazoa</taxon>
        <taxon>Ecdysozoa</taxon>
        <taxon>Arthropoda</taxon>
        <taxon>Chelicerata</taxon>
        <taxon>Arachnida</taxon>
        <taxon>Acari</taxon>
        <taxon>Acariformes</taxon>
        <taxon>Sarcoptiformes</taxon>
        <taxon>Astigmata</taxon>
        <taxon>Psoroptidia</taxon>
        <taxon>Analgoidea</taxon>
        <taxon>Pyroglyphidae</taxon>
        <taxon>Dermatophagoidinae</taxon>
        <taxon>Dermatophagoides</taxon>
    </lineage>
</organism>
<keyword evidence="2" id="KW-1185">Reference proteome</keyword>
<evidence type="ECO:0000313" key="2">
    <source>
        <dbReference type="Proteomes" id="UP000887458"/>
    </source>
</evidence>
<evidence type="ECO:0000313" key="1">
    <source>
        <dbReference type="EMBL" id="KAH9421909.1"/>
    </source>
</evidence>
<dbReference type="Proteomes" id="UP000887458">
    <property type="component" value="Unassembled WGS sequence"/>
</dbReference>
<gene>
    <name evidence="1" type="ORF">DERP_002199</name>
</gene>
<sequence length="64" mass="7785">MVNNRRKKQQAIECRLVLGCIRTKQITCFTENRMKNLIFGWMFKLSIYGHRYDQVENKKPHQKN</sequence>